<accession>A0A1G7F6E2</accession>
<dbReference type="EMBL" id="FNBA01000002">
    <property type="protein sequence ID" value="SDE71493.1"/>
    <property type="molecule type" value="Genomic_DNA"/>
</dbReference>
<evidence type="ECO:0000313" key="6">
    <source>
        <dbReference type="Proteomes" id="UP000199321"/>
    </source>
</evidence>
<dbReference type="GO" id="GO:0009117">
    <property type="term" value="P:nucleotide metabolic process"/>
    <property type="evidence" value="ECO:0007669"/>
    <property type="project" value="UniProtKB-KW"/>
</dbReference>
<dbReference type="PIRSF" id="PIRSF006305">
    <property type="entry name" value="Maf"/>
    <property type="match status" value="1"/>
</dbReference>
<dbReference type="HAMAP" id="MF_00528">
    <property type="entry name" value="Maf"/>
    <property type="match status" value="1"/>
</dbReference>
<dbReference type="GO" id="GO:0005737">
    <property type="term" value="C:cytoplasm"/>
    <property type="evidence" value="ECO:0007669"/>
    <property type="project" value="UniProtKB-SubCell"/>
</dbReference>
<dbReference type="OrthoDB" id="9807767at2"/>
<evidence type="ECO:0000256" key="4">
    <source>
        <dbReference type="HAMAP-Rule" id="MF_00528"/>
    </source>
</evidence>
<keyword evidence="2 4" id="KW-0378">Hydrolase</keyword>
<dbReference type="Proteomes" id="UP000199321">
    <property type="component" value="Unassembled WGS sequence"/>
</dbReference>
<sequence>MLKEKLKNYNIILASGSPRRQQFFEELDINFTIDVREVEEVYPAQIGDGAKITDYLAQLKASAFKDLSERDIVITSDTIVWKDGKALGKPLDKEDATQMLQNLSGSVHEVITSVCFTNKHFQKTINDTTKVWFKTLTEEEIAYYLNTYQPYDKAGSYGVQEWIGYIGIDRLEGSYFNVMGLPTRLVYKTLLEIAARPF</sequence>
<evidence type="ECO:0000256" key="3">
    <source>
        <dbReference type="ARBA" id="ARBA00023080"/>
    </source>
</evidence>
<dbReference type="EC" id="3.6.1.9" evidence="4"/>
<reference evidence="5 6" key="1">
    <citation type="submission" date="2016-10" db="EMBL/GenBank/DDBJ databases">
        <authorList>
            <person name="de Groot N.N."/>
        </authorList>
    </citation>
    <scope>NUCLEOTIDE SEQUENCE [LARGE SCALE GENOMIC DNA]</scope>
    <source>
        <strain evidence="5 6">DSM 16195</strain>
    </source>
</reference>
<evidence type="ECO:0000313" key="5">
    <source>
        <dbReference type="EMBL" id="SDE71493.1"/>
    </source>
</evidence>
<feature type="site" description="Important for substrate specificity" evidence="4">
    <location>
        <position position="160"/>
    </location>
</feature>
<keyword evidence="6" id="KW-1185">Reference proteome</keyword>
<dbReference type="AlphaFoldDB" id="A0A1G7F6E2"/>
<comment type="similarity">
    <text evidence="4">Belongs to the Maf family. YhdE subfamily.</text>
</comment>
<dbReference type="CDD" id="cd00555">
    <property type="entry name" value="Maf"/>
    <property type="match status" value="1"/>
</dbReference>
<dbReference type="PANTHER" id="PTHR43213">
    <property type="entry name" value="BIFUNCTIONAL DTTP/UTP PYROPHOSPHATASE/METHYLTRANSFERASE PROTEIN-RELATED"/>
    <property type="match status" value="1"/>
</dbReference>
<dbReference type="PANTHER" id="PTHR43213:SF5">
    <property type="entry name" value="BIFUNCTIONAL DTTP_UTP PYROPHOSPHATASE_METHYLTRANSFERASE PROTEIN-RELATED"/>
    <property type="match status" value="1"/>
</dbReference>
<protein>
    <recommendedName>
        <fullName evidence="4">dTTP/UTP pyrophosphatase</fullName>
        <shortName evidence="4">dTTPase/UTPase</shortName>
        <ecNumber evidence="4">3.6.1.9</ecNumber>
    </recommendedName>
    <alternativeName>
        <fullName evidence="4">Nucleoside triphosphate pyrophosphatase</fullName>
    </alternativeName>
    <alternativeName>
        <fullName evidence="4">Nucleotide pyrophosphatase</fullName>
        <shortName evidence="4">Nucleotide PPase</shortName>
    </alternativeName>
</protein>
<comment type="catalytic activity">
    <reaction evidence="4">
        <text>dTTP + H2O = dTMP + diphosphate + H(+)</text>
        <dbReference type="Rhea" id="RHEA:28534"/>
        <dbReference type="ChEBI" id="CHEBI:15377"/>
        <dbReference type="ChEBI" id="CHEBI:15378"/>
        <dbReference type="ChEBI" id="CHEBI:33019"/>
        <dbReference type="ChEBI" id="CHEBI:37568"/>
        <dbReference type="ChEBI" id="CHEBI:63528"/>
        <dbReference type="EC" id="3.6.1.9"/>
    </reaction>
</comment>
<keyword evidence="4" id="KW-0963">Cytoplasm</keyword>
<dbReference type="InterPro" id="IPR003697">
    <property type="entry name" value="Maf-like"/>
</dbReference>
<dbReference type="RefSeq" id="WP_093142783.1">
    <property type="nucleotide sequence ID" value="NZ_BMWO01000002.1"/>
</dbReference>
<comment type="subcellular location">
    <subcellularLocation>
        <location evidence="4">Cytoplasm</location>
    </subcellularLocation>
</comment>
<dbReference type="GO" id="GO:0036218">
    <property type="term" value="F:dTTP diphosphatase activity"/>
    <property type="evidence" value="ECO:0007669"/>
    <property type="project" value="RHEA"/>
</dbReference>
<feature type="active site" description="Proton acceptor" evidence="4">
    <location>
        <position position="77"/>
    </location>
</feature>
<comment type="caution">
    <text evidence="4">Lacks conserved residue(s) required for the propagation of feature annotation.</text>
</comment>
<comment type="function">
    <text evidence="4">Nucleoside triphosphate pyrophosphatase that hydrolyzes dTTP and UTP. May have a dual role in cell division arrest and in preventing the incorporation of modified nucleotides into cellular nucleic acids.</text>
</comment>
<dbReference type="InterPro" id="IPR029001">
    <property type="entry name" value="ITPase-like_fam"/>
</dbReference>
<feature type="site" description="Important for substrate specificity" evidence="4">
    <location>
        <position position="19"/>
    </location>
</feature>
<gene>
    <name evidence="5" type="ORF">SAMN05421855_102366</name>
</gene>
<comment type="catalytic activity">
    <reaction evidence="4">
        <text>UTP + H2O = UMP + diphosphate + H(+)</text>
        <dbReference type="Rhea" id="RHEA:29395"/>
        <dbReference type="ChEBI" id="CHEBI:15377"/>
        <dbReference type="ChEBI" id="CHEBI:15378"/>
        <dbReference type="ChEBI" id="CHEBI:33019"/>
        <dbReference type="ChEBI" id="CHEBI:46398"/>
        <dbReference type="ChEBI" id="CHEBI:57865"/>
        <dbReference type="EC" id="3.6.1.9"/>
    </reaction>
</comment>
<dbReference type="Gene3D" id="3.90.950.10">
    <property type="match status" value="1"/>
</dbReference>
<dbReference type="STRING" id="227084.SAMN05421855_102366"/>
<comment type="cofactor">
    <cofactor evidence="1 4">
        <name>a divalent metal cation</name>
        <dbReference type="ChEBI" id="CHEBI:60240"/>
    </cofactor>
</comment>
<proteinExistence type="inferred from homology"/>
<organism evidence="5 6">
    <name type="scientific">Ulvibacter litoralis</name>
    <dbReference type="NCBI Taxonomy" id="227084"/>
    <lineage>
        <taxon>Bacteria</taxon>
        <taxon>Pseudomonadati</taxon>
        <taxon>Bacteroidota</taxon>
        <taxon>Flavobacteriia</taxon>
        <taxon>Flavobacteriales</taxon>
        <taxon>Flavobacteriaceae</taxon>
        <taxon>Ulvibacter</taxon>
    </lineage>
</organism>
<feature type="site" description="Important for substrate specificity" evidence="4">
    <location>
        <position position="78"/>
    </location>
</feature>
<name>A0A1G7F6E2_9FLAO</name>
<dbReference type="SUPFAM" id="SSF52972">
    <property type="entry name" value="ITPase-like"/>
    <property type="match status" value="1"/>
</dbReference>
<keyword evidence="3 4" id="KW-0546">Nucleotide metabolism</keyword>
<evidence type="ECO:0000256" key="2">
    <source>
        <dbReference type="ARBA" id="ARBA00022801"/>
    </source>
</evidence>
<dbReference type="GO" id="GO:0036221">
    <property type="term" value="F:UTP diphosphatase activity"/>
    <property type="evidence" value="ECO:0007669"/>
    <property type="project" value="RHEA"/>
</dbReference>
<dbReference type="NCBIfam" id="TIGR00172">
    <property type="entry name" value="maf"/>
    <property type="match status" value="1"/>
</dbReference>
<dbReference type="Pfam" id="PF02545">
    <property type="entry name" value="Maf"/>
    <property type="match status" value="1"/>
</dbReference>
<evidence type="ECO:0000256" key="1">
    <source>
        <dbReference type="ARBA" id="ARBA00001968"/>
    </source>
</evidence>